<dbReference type="EMBL" id="JYDL01000033">
    <property type="protein sequence ID" value="KRX22160.1"/>
    <property type="molecule type" value="Genomic_DNA"/>
</dbReference>
<dbReference type="Pfam" id="PF13843">
    <property type="entry name" value="DDE_Tnp_1_7"/>
    <property type="match status" value="1"/>
</dbReference>
<dbReference type="STRING" id="6336.A0A0V0S5Z6"/>
<dbReference type="AlphaFoldDB" id="A0A0V0S5Z6"/>
<organism evidence="2 3">
    <name type="scientific">Trichinella nelsoni</name>
    <dbReference type="NCBI Taxonomy" id="6336"/>
    <lineage>
        <taxon>Eukaryota</taxon>
        <taxon>Metazoa</taxon>
        <taxon>Ecdysozoa</taxon>
        <taxon>Nematoda</taxon>
        <taxon>Enoplea</taxon>
        <taxon>Dorylaimia</taxon>
        <taxon>Trichinellida</taxon>
        <taxon>Trichinellidae</taxon>
        <taxon>Trichinella</taxon>
    </lineage>
</organism>
<gene>
    <name evidence="2" type="primary">PGBD4</name>
    <name evidence="2" type="ORF">T07_11428</name>
</gene>
<protein>
    <submittedName>
        <fullName evidence="2">PiggyBac transposable element-derived protein 4</fullName>
    </submittedName>
</protein>
<dbReference type="PANTHER" id="PTHR46599:SF6">
    <property type="entry name" value="DUAL SPECIFICITY PHOSPHATASE 26"/>
    <property type="match status" value="1"/>
</dbReference>
<reference evidence="2 3" key="1">
    <citation type="submission" date="2015-01" db="EMBL/GenBank/DDBJ databases">
        <title>Evolution of Trichinella species and genotypes.</title>
        <authorList>
            <person name="Korhonen P.K."/>
            <person name="Edoardo P."/>
            <person name="Giuseppe L.R."/>
            <person name="Gasser R.B."/>
        </authorList>
    </citation>
    <scope>NUCLEOTIDE SEQUENCE [LARGE SCALE GENOMIC DNA]</scope>
    <source>
        <strain evidence="2">ISS37</strain>
    </source>
</reference>
<dbReference type="OrthoDB" id="10030973at2759"/>
<evidence type="ECO:0000259" key="1">
    <source>
        <dbReference type="Pfam" id="PF13843"/>
    </source>
</evidence>
<dbReference type="InterPro" id="IPR029526">
    <property type="entry name" value="PGBD"/>
</dbReference>
<evidence type="ECO:0000313" key="2">
    <source>
        <dbReference type="EMBL" id="KRX22160.1"/>
    </source>
</evidence>
<keyword evidence="3" id="KW-1185">Reference proteome</keyword>
<name>A0A0V0S5Z6_9BILA</name>
<dbReference type="Proteomes" id="UP000054630">
    <property type="component" value="Unassembled WGS sequence"/>
</dbReference>
<proteinExistence type="predicted"/>
<comment type="caution">
    <text evidence="2">The sequence shown here is derived from an EMBL/GenBank/DDBJ whole genome shotgun (WGS) entry which is preliminary data.</text>
</comment>
<accession>A0A0V0S5Z6</accession>
<sequence length="271" mass="31924">MKKGRLAESNMMKLPPGPTSYTITKVIEIRSSFALFISSRIEKIILQMTNVEGKRRPGNKLMRQNFLLILAYSFWQVVMSLDNFQRIPRTIRFDDRETRSHRREKDSLAAIRDVWNDWASRLPMMRNPGAYVTVDERLIPFRSRCPFRQYMPKKTAKYGIKVWTLCVAKTSYAWNMQIYTGKRCVRYSCAARPYSRVQREQHYFNAALQEEAHHTGYHKEKQVELPQDVLALRGRASHSSKFVFIQECTVVSYISKMHRMVLLSTVPRMRS</sequence>
<feature type="domain" description="PiggyBac transposable element-derived protein" evidence="1">
    <location>
        <begin position="76"/>
        <end position="183"/>
    </location>
</feature>
<dbReference type="PANTHER" id="PTHR46599">
    <property type="entry name" value="PIGGYBAC TRANSPOSABLE ELEMENT-DERIVED PROTEIN 4"/>
    <property type="match status" value="1"/>
</dbReference>
<evidence type="ECO:0000313" key="3">
    <source>
        <dbReference type="Proteomes" id="UP000054630"/>
    </source>
</evidence>